<dbReference type="Gene3D" id="1.10.220.60">
    <property type="entry name" value="GRIP domain"/>
    <property type="match status" value="1"/>
</dbReference>
<feature type="compositionally biased region" description="Polar residues" evidence="2">
    <location>
        <begin position="278"/>
        <end position="293"/>
    </location>
</feature>
<proteinExistence type="predicted"/>
<feature type="compositionally biased region" description="Low complexity" evidence="2">
    <location>
        <begin position="163"/>
        <end position="172"/>
    </location>
</feature>
<accession>A0A0C9TPR2</accession>
<dbReference type="Pfam" id="PF01465">
    <property type="entry name" value="GRIP"/>
    <property type="match status" value="1"/>
</dbReference>
<feature type="coiled-coil region" evidence="1">
    <location>
        <begin position="537"/>
        <end position="571"/>
    </location>
</feature>
<feature type="compositionally biased region" description="Basic and acidic residues" evidence="2">
    <location>
        <begin position="223"/>
        <end position="234"/>
    </location>
</feature>
<keyword evidence="1" id="KW-0175">Coiled coil</keyword>
<dbReference type="AlphaFoldDB" id="A0A0C9TPR2"/>
<evidence type="ECO:0000256" key="2">
    <source>
        <dbReference type="SAM" id="MobiDB-lite"/>
    </source>
</evidence>
<feature type="region of interest" description="Disordered" evidence="2">
    <location>
        <begin position="18"/>
        <end position="60"/>
    </location>
</feature>
<feature type="compositionally biased region" description="Polar residues" evidence="2">
    <location>
        <begin position="303"/>
        <end position="312"/>
    </location>
</feature>
<gene>
    <name evidence="4" type="ORF">M422DRAFT_214086</name>
</gene>
<feature type="compositionally biased region" description="Basic and acidic residues" evidence="2">
    <location>
        <begin position="454"/>
        <end position="463"/>
    </location>
</feature>
<keyword evidence="5" id="KW-1185">Reference proteome</keyword>
<feature type="compositionally biased region" description="Polar residues" evidence="2">
    <location>
        <begin position="434"/>
        <end position="453"/>
    </location>
</feature>
<protein>
    <recommendedName>
        <fullName evidence="3">GRIP domain-containing protein</fullName>
    </recommendedName>
</protein>
<name>A0A0C9TPR2_SPHS4</name>
<organism evidence="4 5">
    <name type="scientific">Sphaerobolus stellatus (strain SS14)</name>
    <dbReference type="NCBI Taxonomy" id="990650"/>
    <lineage>
        <taxon>Eukaryota</taxon>
        <taxon>Fungi</taxon>
        <taxon>Dikarya</taxon>
        <taxon>Basidiomycota</taxon>
        <taxon>Agaricomycotina</taxon>
        <taxon>Agaricomycetes</taxon>
        <taxon>Phallomycetidae</taxon>
        <taxon>Geastrales</taxon>
        <taxon>Sphaerobolaceae</taxon>
        <taxon>Sphaerobolus</taxon>
    </lineage>
</organism>
<evidence type="ECO:0000256" key="1">
    <source>
        <dbReference type="SAM" id="Coils"/>
    </source>
</evidence>
<feature type="domain" description="GRIP" evidence="3">
    <location>
        <begin position="1043"/>
        <end position="1091"/>
    </location>
</feature>
<feature type="coiled-coil region" evidence="1">
    <location>
        <begin position="740"/>
        <end position="864"/>
    </location>
</feature>
<dbReference type="EMBL" id="KN837232">
    <property type="protein sequence ID" value="KIJ32083.1"/>
    <property type="molecule type" value="Genomic_DNA"/>
</dbReference>
<feature type="region of interest" description="Disordered" evidence="2">
    <location>
        <begin position="74"/>
        <end position="482"/>
    </location>
</feature>
<feature type="compositionally biased region" description="Polar residues" evidence="2">
    <location>
        <begin position="236"/>
        <end position="245"/>
    </location>
</feature>
<dbReference type="SMART" id="SM00755">
    <property type="entry name" value="Grip"/>
    <property type="match status" value="1"/>
</dbReference>
<dbReference type="InterPro" id="IPR000237">
    <property type="entry name" value="GRIP_dom"/>
</dbReference>
<dbReference type="PROSITE" id="PS50913">
    <property type="entry name" value="GRIP"/>
    <property type="match status" value="1"/>
</dbReference>
<feature type="compositionally biased region" description="Polar residues" evidence="2">
    <location>
        <begin position="195"/>
        <end position="217"/>
    </location>
</feature>
<dbReference type="OrthoDB" id="1926336at2759"/>
<feature type="region of interest" description="Disordered" evidence="2">
    <location>
        <begin position="655"/>
        <end position="684"/>
    </location>
</feature>
<evidence type="ECO:0000259" key="3">
    <source>
        <dbReference type="PROSITE" id="PS50913"/>
    </source>
</evidence>
<evidence type="ECO:0000313" key="5">
    <source>
        <dbReference type="Proteomes" id="UP000054279"/>
    </source>
</evidence>
<sequence>MFSQLRNAVEHLAQQQIGVPSNHPHPNGSAASNGPTGETHSSRSSVDEGRRSSSLSAPGQLAESALLNFKKSLRSSRSSLEAVSPPPAKPAETPQSGPRRAMTLEERLRASFAIGEASPDRSKAHTPVQAEVDPASIALPQSPNREPEVPALDAVFDPLGAQPLSPTPLRSPMSPPPDSVVTTRTSQDKLETMDETPQSPKLSDTATDNAIPNQPTSNSPPDEAAKASDAKEDNDVTTVPNQPASDSPPEDAAKASDSALDAEAVKPLDSVSDAEAPKTSSDLAPEEASSSQAPVVGDATVAEPSNQPLSDSTPDETLPESASKAEEEKAEEEEEKSAPGADESSLTSSIFEERDKPEAINGETPASSIIENNGVIVESPSSLDAQEETVPEQATITESPEADKKESTGSVDSLNEEAASASNVESLEAGDGEQPSSVDPPTEEPTQASTGENASHEEAETTKEGSPAPIAPPLTPDERDIDIEKLRERLKLVEQRFVDVSTSFKRLQAEKHAADRILKELTPIESIMDVEGLEDHLKNLDLKTQISTEEIKRLNAKIEQHDQRLEELRDIHRLESSSQSDLVERLRKQLVDTEASLRGSEEGLKLLKGEVEQLRSELGKTKGVAKAEEEKGSKAINLLKTVRTKLVKVEKEKEEALKEANAMREREREEREKERQERAKLEAEVERVKAEKEREVANLRAQFEKELASVKDRHEKESTARKGQFELEAITTKAAYTKDMSTKQSRITSLEATAKALSEEKDSMFDQLQMRQAELESSQSHLESVEARSSELQYQLREAESRIEILTEELNELRIKGVDSSNHASAEELARIISETEGKYELRIAELRQRMRSLEKERQEAEEEWSRNLHGRSQELERLRGLLDSKDREYADSIRLKDAMEEQIAGLQGENKRLKAQKEVEEGVVRGLQRDVQWLKDVETTAKHEKEEILTKLYAVEKAFEDAKVREGTLKASNKSLKDELKKVQSSAALLERQRNPGIGYWSSSSPRTNSFTQSAVDLNQGAKRASLDEPGSPKSTTGSLKNVEEEVNLEYIRNVILQFLEHKEMRPNLVRVLSIILHFTPQETRRLIAKV</sequence>
<dbReference type="HOGENOM" id="CLU_007533_0_0_1"/>
<evidence type="ECO:0000313" key="4">
    <source>
        <dbReference type="EMBL" id="KIJ32083.1"/>
    </source>
</evidence>
<reference evidence="4 5" key="1">
    <citation type="submission" date="2014-06" db="EMBL/GenBank/DDBJ databases">
        <title>Evolutionary Origins and Diversification of the Mycorrhizal Mutualists.</title>
        <authorList>
            <consortium name="DOE Joint Genome Institute"/>
            <consortium name="Mycorrhizal Genomics Consortium"/>
            <person name="Kohler A."/>
            <person name="Kuo A."/>
            <person name="Nagy L.G."/>
            <person name="Floudas D."/>
            <person name="Copeland A."/>
            <person name="Barry K.W."/>
            <person name="Cichocki N."/>
            <person name="Veneault-Fourrey C."/>
            <person name="LaButti K."/>
            <person name="Lindquist E.A."/>
            <person name="Lipzen A."/>
            <person name="Lundell T."/>
            <person name="Morin E."/>
            <person name="Murat C."/>
            <person name="Riley R."/>
            <person name="Ohm R."/>
            <person name="Sun H."/>
            <person name="Tunlid A."/>
            <person name="Henrissat B."/>
            <person name="Grigoriev I.V."/>
            <person name="Hibbett D.S."/>
            <person name="Martin F."/>
        </authorList>
    </citation>
    <scope>NUCLEOTIDE SEQUENCE [LARGE SCALE GENOMIC DNA]</scope>
    <source>
        <strain evidence="4 5">SS14</strain>
    </source>
</reference>
<dbReference type="Proteomes" id="UP000054279">
    <property type="component" value="Unassembled WGS sequence"/>
</dbReference>
<feature type="compositionally biased region" description="Polar residues" evidence="2">
    <location>
        <begin position="29"/>
        <end position="44"/>
    </location>
</feature>